<name>A0A5C6CEA2_9BACT</name>
<keyword evidence="1" id="KW-0472">Membrane</keyword>
<evidence type="ECO:0000256" key="1">
    <source>
        <dbReference type="SAM" id="Phobius"/>
    </source>
</evidence>
<dbReference type="InterPro" id="IPR006869">
    <property type="entry name" value="DUF547"/>
</dbReference>
<dbReference type="OrthoDB" id="526867at2"/>
<feature type="domain" description="DUF547" evidence="2">
    <location>
        <begin position="123"/>
        <end position="227"/>
    </location>
</feature>
<dbReference type="PANTHER" id="PTHR46361:SF3">
    <property type="entry name" value="ELECTRON CARRIER_ PROTEIN DISULFIDE OXIDOREDUCTASE"/>
    <property type="match status" value="1"/>
</dbReference>
<dbReference type="AlphaFoldDB" id="A0A5C6CEA2"/>
<gene>
    <name evidence="3" type="ORF">Pla52o_27590</name>
</gene>
<evidence type="ECO:0000313" key="3">
    <source>
        <dbReference type="EMBL" id="TWU23223.1"/>
    </source>
</evidence>
<keyword evidence="1" id="KW-0812">Transmembrane</keyword>
<accession>A0A5C6CEA2</accession>
<dbReference type="Pfam" id="PF04784">
    <property type="entry name" value="DUF547"/>
    <property type="match status" value="1"/>
</dbReference>
<reference evidence="3 4" key="1">
    <citation type="submission" date="2019-02" db="EMBL/GenBank/DDBJ databases">
        <title>Deep-cultivation of Planctomycetes and their phenomic and genomic characterization uncovers novel biology.</title>
        <authorList>
            <person name="Wiegand S."/>
            <person name="Jogler M."/>
            <person name="Boedeker C."/>
            <person name="Pinto D."/>
            <person name="Vollmers J."/>
            <person name="Rivas-Marin E."/>
            <person name="Kohn T."/>
            <person name="Peeters S.H."/>
            <person name="Heuer A."/>
            <person name="Rast P."/>
            <person name="Oberbeckmann S."/>
            <person name="Bunk B."/>
            <person name="Jeske O."/>
            <person name="Meyerdierks A."/>
            <person name="Storesund J.E."/>
            <person name="Kallscheuer N."/>
            <person name="Luecker S."/>
            <person name="Lage O.M."/>
            <person name="Pohl T."/>
            <person name="Merkel B.J."/>
            <person name="Hornburger P."/>
            <person name="Mueller R.-W."/>
            <person name="Bruemmer F."/>
            <person name="Labrenz M."/>
            <person name="Spormann A.M."/>
            <person name="Op Den Camp H."/>
            <person name="Overmann J."/>
            <person name="Amann R."/>
            <person name="Jetten M.S.M."/>
            <person name="Mascher T."/>
            <person name="Medema M.H."/>
            <person name="Devos D.P."/>
            <person name="Kaster A.-K."/>
            <person name="Ovreas L."/>
            <person name="Rohde M."/>
            <person name="Galperin M.Y."/>
            <person name="Jogler C."/>
        </authorList>
    </citation>
    <scope>NUCLEOTIDE SEQUENCE [LARGE SCALE GENOMIC DNA]</scope>
    <source>
        <strain evidence="3 4">Pla52o</strain>
    </source>
</reference>
<organism evidence="3 4">
    <name type="scientific">Novipirellula galeiformis</name>
    <dbReference type="NCBI Taxonomy" id="2528004"/>
    <lineage>
        <taxon>Bacteria</taxon>
        <taxon>Pseudomonadati</taxon>
        <taxon>Planctomycetota</taxon>
        <taxon>Planctomycetia</taxon>
        <taxon>Pirellulales</taxon>
        <taxon>Pirellulaceae</taxon>
        <taxon>Novipirellula</taxon>
    </lineage>
</organism>
<sequence length="307" mass="34989">MENNIKKLQDRWSPTPLWMSEDVPRRPMVRPWAFVIVALVALVTLATFLPFENLIVRLFGPPRVELSEAYADNAAGPSFDHAAFDSLLGRYVDAEGWVDYIGLKANVAELDAYLESIAAAPLDEMGRDEKLALLINAYNASTLKLILDHYPIRSIQQIAEETRWDAVRWNIGGNVWSLNQIEHEQIRPKFIEPRVHFALVCAASSCPPLRNEAFTAARLERQLHEQSQYVHDHATWFRFDRETSTASLTKLYSWYGGDFTQVAGSPLEFASRYAPSLEQTLAAGVTPQIEWLPYEWELNSLSNKRPR</sequence>
<evidence type="ECO:0000313" key="4">
    <source>
        <dbReference type="Proteomes" id="UP000316304"/>
    </source>
</evidence>
<keyword evidence="1" id="KW-1133">Transmembrane helix</keyword>
<feature type="transmembrane region" description="Helical" evidence="1">
    <location>
        <begin position="32"/>
        <end position="51"/>
    </location>
</feature>
<dbReference type="EMBL" id="SJPT01000004">
    <property type="protein sequence ID" value="TWU23223.1"/>
    <property type="molecule type" value="Genomic_DNA"/>
</dbReference>
<comment type="caution">
    <text evidence="3">The sequence shown here is derived from an EMBL/GenBank/DDBJ whole genome shotgun (WGS) entry which is preliminary data.</text>
</comment>
<protein>
    <recommendedName>
        <fullName evidence="2">DUF547 domain-containing protein</fullName>
    </recommendedName>
</protein>
<dbReference type="Proteomes" id="UP000316304">
    <property type="component" value="Unassembled WGS sequence"/>
</dbReference>
<keyword evidence="4" id="KW-1185">Reference proteome</keyword>
<proteinExistence type="predicted"/>
<evidence type="ECO:0000259" key="2">
    <source>
        <dbReference type="Pfam" id="PF04784"/>
    </source>
</evidence>
<dbReference type="PANTHER" id="PTHR46361">
    <property type="entry name" value="ELECTRON CARRIER/ PROTEIN DISULFIDE OXIDOREDUCTASE"/>
    <property type="match status" value="1"/>
</dbReference>